<proteinExistence type="predicted"/>
<evidence type="ECO:0000313" key="2">
    <source>
        <dbReference type="EMBL" id="SHJ28597.1"/>
    </source>
</evidence>
<name>A0A1M6I2A9_9FLAO</name>
<dbReference type="Proteomes" id="UP000184172">
    <property type="component" value="Unassembled WGS sequence"/>
</dbReference>
<dbReference type="STRING" id="797419.SAMN05216556_11473"/>
<evidence type="ECO:0000313" key="3">
    <source>
        <dbReference type="Proteomes" id="UP000184172"/>
    </source>
</evidence>
<organism evidence="2 3">
    <name type="scientific">Aequorivita viscosa</name>
    <dbReference type="NCBI Taxonomy" id="797419"/>
    <lineage>
        <taxon>Bacteria</taxon>
        <taxon>Pseudomonadati</taxon>
        <taxon>Bacteroidota</taxon>
        <taxon>Flavobacteriia</taxon>
        <taxon>Flavobacteriales</taxon>
        <taxon>Flavobacteriaceae</taxon>
        <taxon>Aequorivita</taxon>
    </lineage>
</organism>
<gene>
    <name evidence="2" type="ORF">SAMN04487908_1134</name>
</gene>
<keyword evidence="1" id="KW-0732">Signal</keyword>
<reference evidence="3" key="1">
    <citation type="submission" date="2016-11" db="EMBL/GenBank/DDBJ databases">
        <authorList>
            <person name="Varghese N."/>
            <person name="Submissions S."/>
        </authorList>
    </citation>
    <scope>NUCLEOTIDE SEQUENCE [LARGE SCALE GENOMIC DNA]</scope>
    <source>
        <strain evidence="3">DSM 26349</strain>
    </source>
</reference>
<protein>
    <recommendedName>
        <fullName evidence="4">Lipocalin-like domain-containing protein</fullName>
    </recommendedName>
</protein>
<accession>A0A1M6I2A9</accession>
<dbReference type="RefSeq" id="WP_073218272.1">
    <property type="nucleotide sequence ID" value="NZ_FNNS01000014.1"/>
</dbReference>
<dbReference type="PROSITE" id="PS51257">
    <property type="entry name" value="PROKAR_LIPOPROTEIN"/>
    <property type="match status" value="1"/>
</dbReference>
<feature type="signal peptide" evidence="1">
    <location>
        <begin position="1"/>
        <end position="21"/>
    </location>
</feature>
<dbReference type="OrthoDB" id="1446884at2"/>
<feature type="chain" id="PRO_5009918284" description="Lipocalin-like domain-containing protein" evidence="1">
    <location>
        <begin position="22"/>
        <end position="169"/>
    </location>
</feature>
<sequence>MKLTKLFSILLIAVVSFSCSKSDDSSDAYQFNKDNLTGTYSLNSFKSKEIKTIKVEGFDVVTTIVSTGDTFDMMYKFDSNNVLTKDGTYRVTEVKTLGGETSQETYIIDLDGETESYSVNANTTELTIKDITYQVGNFSRTGFKISYEYVTVEENGNKVEYNEEWVFKK</sequence>
<evidence type="ECO:0008006" key="4">
    <source>
        <dbReference type="Google" id="ProtNLM"/>
    </source>
</evidence>
<dbReference type="AlphaFoldDB" id="A0A1M6I2A9"/>
<evidence type="ECO:0000256" key="1">
    <source>
        <dbReference type="SAM" id="SignalP"/>
    </source>
</evidence>
<keyword evidence="3" id="KW-1185">Reference proteome</keyword>
<dbReference type="EMBL" id="FQYV01000013">
    <property type="protein sequence ID" value="SHJ28597.1"/>
    <property type="molecule type" value="Genomic_DNA"/>
</dbReference>